<dbReference type="RefSeq" id="WP_208915998.1">
    <property type="nucleotide sequence ID" value="NZ_LT840184.1"/>
</dbReference>
<protein>
    <submittedName>
        <fullName evidence="1">Uncharacterized protein</fullName>
    </submittedName>
</protein>
<dbReference type="EMBL" id="LT840184">
    <property type="protein sequence ID" value="SMF91213.1"/>
    <property type="molecule type" value="Genomic_DNA"/>
</dbReference>
<dbReference type="STRING" id="1313296.SAMN05661091_5378"/>
<evidence type="ECO:0000313" key="2">
    <source>
        <dbReference type="Proteomes" id="UP000192940"/>
    </source>
</evidence>
<name>A0A1X7HRK0_9BACL</name>
<evidence type="ECO:0000313" key="1">
    <source>
        <dbReference type="EMBL" id="SMF91213.1"/>
    </source>
</evidence>
<organism evidence="1 2">
    <name type="scientific">Paenibacillus uliginis N3/975</name>
    <dbReference type="NCBI Taxonomy" id="1313296"/>
    <lineage>
        <taxon>Bacteria</taxon>
        <taxon>Bacillati</taxon>
        <taxon>Bacillota</taxon>
        <taxon>Bacilli</taxon>
        <taxon>Bacillales</taxon>
        <taxon>Paenibacillaceae</taxon>
        <taxon>Paenibacillus</taxon>
    </lineage>
</organism>
<dbReference type="AlphaFoldDB" id="A0A1X7HRK0"/>
<proteinExistence type="predicted"/>
<dbReference type="Proteomes" id="UP000192940">
    <property type="component" value="Chromosome I"/>
</dbReference>
<keyword evidence="2" id="KW-1185">Reference proteome</keyword>
<accession>A0A1X7HRK0</accession>
<gene>
    <name evidence="1" type="ORF">SAMN05661091_5378</name>
</gene>
<sequence>MIINYGAVSSYRNNDGKVAAVKEQHMNFENAEALRKFTEENPEALIRHLDVRNGNIFAQVQIIEMEDLK</sequence>
<reference evidence="1 2" key="1">
    <citation type="submission" date="2017-04" db="EMBL/GenBank/DDBJ databases">
        <authorList>
            <person name="Afonso C.L."/>
            <person name="Miller P.J."/>
            <person name="Scott M.A."/>
            <person name="Spackman E."/>
            <person name="Goraichik I."/>
            <person name="Dimitrov K.M."/>
            <person name="Suarez D.L."/>
            <person name="Swayne D.E."/>
        </authorList>
    </citation>
    <scope>NUCLEOTIDE SEQUENCE [LARGE SCALE GENOMIC DNA]</scope>
    <source>
        <strain evidence="1 2">N3/975</strain>
    </source>
</reference>